<dbReference type="InterPro" id="IPR025874">
    <property type="entry name" value="DZR"/>
</dbReference>
<dbReference type="Pfam" id="PF26438">
    <property type="entry name" value="DUF8108_N"/>
    <property type="match status" value="1"/>
</dbReference>
<organism evidence="6 7">
    <name type="scientific">Halohasta litorea</name>
    <dbReference type="NCBI Taxonomy" id="869891"/>
    <lineage>
        <taxon>Archaea</taxon>
        <taxon>Methanobacteriati</taxon>
        <taxon>Methanobacteriota</taxon>
        <taxon>Stenosarchaea group</taxon>
        <taxon>Halobacteria</taxon>
        <taxon>Halobacteriales</taxon>
        <taxon>Haloferacaceae</taxon>
        <taxon>Halohasta</taxon>
    </lineage>
</organism>
<gene>
    <name evidence="6" type="ORF">ACFSBW_02595</name>
</gene>
<keyword evidence="1" id="KW-1133">Transmembrane helix</keyword>
<keyword evidence="7" id="KW-1185">Reference proteome</keyword>
<dbReference type="InterPro" id="IPR058963">
    <property type="entry name" value="DUF8108_M"/>
</dbReference>
<feature type="domain" description="DZANK-type" evidence="2">
    <location>
        <begin position="11"/>
        <end position="56"/>
    </location>
</feature>
<dbReference type="InterPro" id="IPR058962">
    <property type="entry name" value="DUF8108_N"/>
</dbReference>
<dbReference type="Pfam" id="PF12773">
    <property type="entry name" value="DZR"/>
    <property type="match status" value="1"/>
</dbReference>
<keyword evidence="1" id="KW-0812">Transmembrane</keyword>
<sequence length="314" mass="34419">MSTPESGRRDCQQCGTTVDPAANFCPQCGTRADTDVFCSHCGETLGPGEEFCSHCGQARSSASRQQSESHEAFRRRVRDHIEAGWELKTDRGDRVTLVDREIGSIPIHILLLFITSGVGNLIYGWYHYAKLADYRYLSVGDGRQPRPPGQRSTSNNTANGSDTTNAVLSYLAGGLVGFMAIWFLFIGAVGTPAPVLGVLGVLFALGGLSILPPVRRRLARRHGLTKFGRLKTVDHRVVYPHEGYDEPCVVCGRRGRSGLLRRRRDETVVAGVPLRTHDRDHNFYCERCATDDLFGGAGFDTADSEAELSTAETN</sequence>
<dbReference type="Proteomes" id="UP001597052">
    <property type="component" value="Unassembled WGS sequence"/>
</dbReference>
<evidence type="ECO:0000259" key="2">
    <source>
        <dbReference type="Pfam" id="PF12773"/>
    </source>
</evidence>
<evidence type="ECO:0000259" key="5">
    <source>
        <dbReference type="Pfam" id="PF26440"/>
    </source>
</evidence>
<evidence type="ECO:0000313" key="6">
    <source>
        <dbReference type="EMBL" id="MFD1640766.1"/>
    </source>
</evidence>
<feature type="domain" description="DUF8108" evidence="5">
    <location>
        <begin position="157"/>
        <end position="214"/>
    </location>
</feature>
<keyword evidence="1" id="KW-0472">Membrane</keyword>
<feature type="transmembrane region" description="Helical" evidence="1">
    <location>
        <begin position="195"/>
        <end position="214"/>
    </location>
</feature>
<accession>A0ABD6D410</accession>
<evidence type="ECO:0000259" key="3">
    <source>
        <dbReference type="Pfam" id="PF26413"/>
    </source>
</evidence>
<dbReference type="Pfam" id="PF26440">
    <property type="entry name" value="DUF8108_M"/>
    <property type="match status" value="1"/>
</dbReference>
<evidence type="ECO:0000313" key="7">
    <source>
        <dbReference type="Proteomes" id="UP001597052"/>
    </source>
</evidence>
<dbReference type="AlphaFoldDB" id="A0ABD6D410"/>
<reference evidence="6 7" key="1">
    <citation type="journal article" date="2019" name="Int. J. Syst. Evol. Microbiol.">
        <title>The Global Catalogue of Microorganisms (GCM) 10K type strain sequencing project: providing services to taxonomists for standard genome sequencing and annotation.</title>
        <authorList>
            <consortium name="The Broad Institute Genomics Platform"/>
            <consortium name="The Broad Institute Genome Sequencing Center for Infectious Disease"/>
            <person name="Wu L."/>
            <person name="Ma J."/>
        </authorList>
    </citation>
    <scope>NUCLEOTIDE SEQUENCE [LARGE SCALE GENOMIC DNA]</scope>
    <source>
        <strain evidence="6 7">CGMCC 1.10593</strain>
    </source>
</reference>
<proteinExistence type="predicted"/>
<dbReference type="RefSeq" id="WP_256394464.1">
    <property type="nucleotide sequence ID" value="NZ_JANHDJ010000001.1"/>
</dbReference>
<dbReference type="EMBL" id="JBHUDM010000001">
    <property type="protein sequence ID" value="MFD1640766.1"/>
    <property type="molecule type" value="Genomic_DNA"/>
</dbReference>
<feature type="domain" description="DUF8108" evidence="3">
    <location>
        <begin position="220"/>
        <end position="289"/>
    </location>
</feature>
<feature type="transmembrane region" description="Helical" evidence="1">
    <location>
        <begin position="167"/>
        <end position="189"/>
    </location>
</feature>
<feature type="domain" description="DUF8108" evidence="4">
    <location>
        <begin position="70"/>
        <end position="137"/>
    </location>
</feature>
<feature type="transmembrane region" description="Helical" evidence="1">
    <location>
        <begin position="105"/>
        <end position="126"/>
    </location>
</feature>
<dbReference type="InterPro" id="IPR058421">
    <property type="entry name" value="DUF8108_C"/>
</dbReference>
<name>A0ABD6D410_9EURY</name>
<comment type="caution">
    <text evidence="6">The sequence shown here is derived from an EMBL/GenBank/DDBJ whole genome shotgun (WGS) entry which is preliminary data.</text>
</comment>
<evidence type="ECO:0000256" key="1">
    <source>
        <dbReference type="SAM" id="Phobius"/>
    </source>
</evidence>
<protein>
    <submittedName>
        <fullName evidence="6">Zinc-ribbon domain-containing protein</fullName>
    </submittedName>
</protein>
<evidence type="ECO:0000259" key="4">
    <source>
        <dbReference type="Pfam" id="PF26438"/>
    </source>
</evidence>
<dbReference type="Pfam" id="PF26413">
    <property type="entry name" value="DUF8108"/>
    <property type="match status" value="1"/>
</dbReference>